<sequence>MKDYYIFKSGRISRKDNSIVMETEDTKIPIPVNDIDNLYLFGEIDLNTRVINFFAKNGILVHFFNYYGWWTGSFYPRENLVSGEIIVRQVEHYLDIKKRLEIAKEFVYSAIDGFIKNIKKYPNIDDSNIATMNNFSALALEQDTIASLMGIEGNARELYYALFPQIIKQEIEFTKRVKHPPDNMLNAIISFVNSLIYTAVIKEIYRTQLNPTISYLHEPSYRRFSLALDVAEIFKPIYGDRLIFDLLNNRELTDKHFDKELNYCYLKENGRKIVVKSFDEKMNNTIMHKKLKRKVSYSRIIRLELYKIIKHLLKEEPYRAFKIWW</sequence>
<evidence type="ECO:0000256" key="6">
    <source>
        <dbReference type="ARBA" id="ARBA00023118"/>
    </source>
</evidence>
<comment type="cofactor">
    <cofactor evidence="9">
        <name>Mg(2+)</name>
        <dbReference type="ChEBI" id="CHEBI:18420"/>
    </cofactor>
    <cofactor evidence="9">
        <name>Mn(2+)</name>
        <dbReference type="ChEBI" id="CHEBI:29035"/>
    </cofactor>
</comment>
<dbReference type="Gene3D" id="1.20.120.920">
    <property type="entry name" value="CRISPR-associated endonuclease Cas1, C-terminal domain"/>
    <property type="match status" value="1"/>
</dbReference>
<evidence type="ECO:0000256" key="1">
    <source>
        <dbReference type="ARBA" id="ARBA00022722"/>
    </source>
</evidence>
<evidence type="ECO:0000256" key="9">
    <source>
        <dbReference type="HAMAP-Rule" id="MF_01470"/>
    </source>
</evidence>
<evidence type="ECO:0000313" key="10">
    <source>
        <dbReference type="EMBL" id="MEM5947971.1"/>
    </source>
</evidence>
<feature type="binding site" evidence="9">
    <location>
        <position position="217"/>
    </location>
    <ligand>
        <name>Mn(2+)</name>
        <dbReference type="ChEBI" id="CHEBI:29035"/>
    </ligand>
</feature>
<reference evidence="10 11" key="1">
    <citation type="submission" date="2024-03" db="EMBL/GenBank/DDBJ databases">
        <title>Ignisphaera cupida sp. nov., a hyperthermophilic hydrolytic archaeon from a hot spring of Kamchatka, and proposal of Ignisphaeraceae fam. nov.</title>
        <authorList>
            <person name="Podosokorskaya O.A."/>
            <person name="Elcheninov A.G."/>
            <person name="Maltseva A.I."/>
            <person name="Zayulina K.S."/>
            <person name="Novikov A."/>
            <person name="Merkel A.Y."/>
        </authorList>
    </citation>
    <scope>NUCLEOTIDE SEQUENCE [LARGE SCALE GENOMIC DNA]</scope>
    <source>
        <strain evidence="10 11">38H-sp</strain>
    </source>
</reference>
<evidence type="ECO:0000256" key="4">
    <source>
        <dbReference type="ARBA" id="ARBA00022801"/>
    </source>
</evidence>
<evidence type="ECO:0000313" key="11">
    <source>
        <dbReference type="Proteomes" id="UP001466331"/>
    </source>
</evidence>
<keyword evidence="1 9" id="KW-0540">Nuclease</keyword>
<feature type="binding site" evidence="9">
    <location>
        <position position="232"/>
    </location>
    <ligand>
        <name>Mn(2+)</name>
        <dbReference type="ChEBI" id="CHEBI:29035"/>
    </ligand>
</feature>
<keyword evidence="3 9" id="KW-0255">Endonuclease</keyword>
<comment type="caution">
    <text evidence="10">The sequence shown here is derived from an EMBL/GenBank/DDBJ whole genome shotgun (WGS) entry which is preliminary data.</text>
</comment>
<dbReference type="NCBIfam" id="TIGR03641">
    <property type="entry name" value="cas1_HMARI"/>
    <property type="match status" value="1"/>
</dbReference>
<dbReference type="PANTHER" id="PTHR43219:SF2">
    <property type="entry name" value="CRISPR-ASSOCIATED ENDONUCLEASE CAS1"/>
    <property type="match status" value="1"/>
</dbReference>
<evidence type="ECO:0000256" key="2">
    <source>
        <dbReference type="ARBA" id="ARBA00022723"/>
    </source>
</evidence>
<dbReference type="InterPro" id="IPR002729">
    <property type="entry name" value="CRISPR-assoc_Cas1"/>
</dbReference>
<protein>
    <recommendedName>
        <fullName evidence="9">CRISPR-associated endonuclease Cas1</fullName>
        <ecNumber evidence="9">3.1.-.-</ecNumber>
    </recommendedName>
</protein>
<keyword evidence="5 9" id="KW-0460">Magnesium</keyword>
<dbReference type="CDD" id="cd09722">
    <property type="entry name" value="Cas1_I-B"/>
    <property type="match status" value="1"/>
</dbReference>
<comment type="function">
    <text evidence="9">CRISPR (clustered regularly interspaced short palindromic repeat), is an adaptive immune system that provides protection against mobile genetic elements (viruses, transposable elements and conjugative plasmids). CRISPR clusters contain spacers, sequences complementary to antecedent mobile elements, and target invading nucleic acids. CRISPR clusters are transcribed and processed into CRISPR RNA (crRNA). Acts as a dsDNA endonuclease. Involved in the integration of spacer DNA into the CRISPR cassette.</text>
</comment>
<accession>A0ABU9UBY7</accession>
<feature type="binding site" evidence="9">
    <location>
        <position position="152"/>
    </location>
    <ligand>
        <name>Mn(2+)</name>
        <dbReference type="ChEBI" id="CHEBI:29035"/>
    </ligand>
</feature>
<comment type="subunit">
    <text evidence="9">Homodimer, forms a heterotetramer with a Cas2 homodimer.</text>
</comment>
<keyword evidence="7 9" id="KW-0238">DNA-binding</keyword>
<organism evidence="10 11">
    <name type="scientific">Rarispira pelagica</name>
    <dbReference type="NCBI Taxonomy" id="3141764"/>
    <lineage>
        <taxon>Bacteria</taxon>
        <taxon>Pseudomonadati</taxon>
        <taxon>Spirochaetota</taxon>
        <taxon>Spirochaetia</taxon>
        <taxon>Winmispirales</taxon>
        <taxon>Winmispiraceae</taxon>
        <taxon>Rarispira</taxon>
    </lineage>
</organism>
<proteinExistence type="inferred from homology"/>
<name>A0ABU9UBY7_9SPIR</name>
<evidence type="ECO:0000256" key="3">
    <source>
        <dbReference type="ARBA" id="ARBA00022759"/>
    </source>
</evidence>
<dbReference type="EMBL" id="JBCHKQ010000002">
    <property type="protein sequence ID" value="MEM5947971.1"/>
    <property type="molecule type" value="Genomic_DNA"/>
</dbReference>
<dbReference type="HAMAP" id="MF_01470">
    <property type="entry name" value="Cas1"/>
    <property type="match status" value="1"/>
</dbReference>
<gene>
    <name evidence="10" type="primary">cas1b</name>
    <name evidence="9" type="synonym">cas1</name>
    <name evidence="10" type="ORF">WKV44_05400</name>
</gene>
<evidence type="ECO:0000256" key="7">
    <source>
        <dbReference type="ARBA" id="ARBA00023125"/>
    </source>
</evidence>
<dbReference type="InterPro" id="IPR042211">
    <property type="entry name" value="CRISPR-assoc_Cas1_N"/>
</dbReference>
<keyword evidence="11" id="KW-1185">Reference proteome</keyword>
<dbReference type="NCBIfam" id="TIGR00287">
    <property type="entry name" value="cas1"/>
    <property type="match status" value="1"/>
</dbReference>
<dbReference type="Proteomes" id="UP001466331">
    <property type="component" value="Unassembled WGS sequence"/>
</dbReference>
<keyword evidence="4 9" id="KW-0378">Hydrolase</keyword>
<comment type="similarity">
    <text evidence="9">Belongs to the CRISPR-associated endonuclease Cas1 family.</text>
</comment>
<dbReference type="GO" id="GO:0004519">
    <property type="term" value="F:endonuclease activity"/>
    <property type="evidence" value="ECO:0007669"/>
    <property type="project" value="UniProtKB-KW"/>
</dbReference>
<keyword evidence="2 9" id="KW-0479">Metal-binding</keyword>
<dbReference type="Pfam" id="PF01867">
    <property type="entry name" value="Cas_Cas1"/>
    <property type="match status" value="1"/>
</dbReference>
<evidence type="ECO:0000256" key="8">
    <source>
        <dbReference type="ARBA" id="ARBA00023211"/>
    </source>
</evidence>
<keyword evidence="6 9" id="KW-0051">Antiviral defense</keyword>
<dbReference type="InterPro" id="IPR019858">
    <property type="entry name" value="CRISPR-assoc_Cas1_HMARI/TNEAP"/>
</dbReference>
<dbReference type="Gene3D" id="3.100.10.20">
    <property type="entry name" value="CRISPR-associated endonuclease Cas1, N-terminal domain"/>
    <property type="match status" value="1"/>
</dbReference>
<dbReference type="PANTHER" id="PTHR43219">
    <property type="entry name" value="CRISPR-ASSOCIATED ENDONUCLEASE CAS1"/>
    <property type="match status" value="1"/>
</dbReference>
<dbReference type="RefSeq" id="WP_420069417.1">
    <property type="nucleotide sequence ID" value="NZ_JBCHKQ010000002.1"/>
</dbReference>
<keyword evidence="8 9" id="KW-0464">Manganese</keyword>
<evidence type="ECO:0000256" key="5">
    <source>
        <dbReference type="ARBA" id="ARBA00022842"/>
    </source>
</evidence>
<dbReference type="InterPro" id="IPR042206">
    <property type="entry name" value="CRISPR-assoc_Cas1_C"/>
</dbReference>
<dbReference type="EC" id="3.1.-.-" evidence="9"/>